<accession>A0ABS8XSW6</accession>
<reference evidence="1 2" key="1">
    <citation type="submission" date="2021-12" db="EMBL/GenBank/DDBJ databases">
        <title>Genome seq of P8.</title>
        <authorList>
            <person name="Seo T."/>
        </authorList>
    </citation>
    <scope>NUCLEOTIDE SEQUENCE [LARGE SCALE GENOMIC DNA]</scope>
    <source>
        <strain evidence="1 2">P8</strain>
    </source>
</reference>
<evidence type="ECO:0000313" key="2">
    <source>
        <dbReference type="Proteomes" id="UP001200741"/>
    </source>
</evidence>
<evidence type="ECO:0000313" key="1">
    <source>
        <dbReference type="EMBL" id="MCE4555797.1"/>
    </source>
</evidence>
<proteinExistence type="predicted"/>
<name>A0ABS8XSW6_9BURK</name>
<sequence length="249" mass="27069">MPALRPFGQHACDLEHDFACDDRPALVTALLAAAAPAEDWWQVPLSRRIAALLDLALLAHGLRSLELTLRCGQPDCGKRFDIELPQIAWALDDDLLPPVTVTTEAGQPLMTLRRPTGADLRACREDAMTTLLDAAPATVARALLERLCLAGTPAEDDAPLAAQALSEADPLVAFSVHCACPECGTADDHAIDLEGVALHQLALRQAALVDEVHWFASRYGWSEREIFEVPPSRRRLYLQAMGANEEPLT</sequence>
<organism evidence="1 2">
    <name type="scientific">Pelomonas cellulosilytica</name>
    <dbReference type="NCBI Taxonomy" id="2906762"/>
    <lineage>
        <taxon>Bacteria</taxon>
        <taxon>Pseudomonadati</taxon>
        <taxon>Pseudomonadota</taxon>
        <taxon>Betaproteobacteria</taxon>
        <taxon>Burkholderiales</taxon>
        <taxon>Sphaerotilaceae</taxon>
        <taxon>Roseateles</taxon>
    </lineage>
</organism>
<protein>
    <submittedName>
        <fullName evidence="1">Uncharacterized protein</fullName>
    </submittedName>
</protein>
<dbReference type="Proteomes" id="UP001200741">
    <property type="component" value="Unassembled WGS sequence"/>
</dbReference>
<gene>
    <name evidence="1" type="ORF">LXT13_15420</name>
</gene>
<keyword evidence="2" id="KW-1185">Reference proteome</keyword>
<dbReference type="EMBL" id="JAJTWU010000006">
    <property type="protein sequence ID" value="MCE4555797.1"/>
    <property type="molecule type" value="Genomic_DNA"/>
</dbReference>
<comment type="caution">
    <text evidence="1">The sequence shown here is derived from an EMBL/GenBank/DDBJ whole genome shotgun (WGS) entry which is preliminary data.</text>
</comment>